<organism evidence="6 7">
    <name type="scientific">Pelagicoccus enzymogenes</name>
    <dbReference type="NCBI Taxonomy" id="2773457"/>
    <lineage>
        <taxon>Bacteria</taxon>
        <taxon>Pseudomonadati</taxon>
        <taxon>Verrucomicrobiota</taxon>
        <taxon>Opitutia</taxon>
        <taxon>Puniceicoccales</taxon>
        <taxon>Pelagicoccaceae</taxon>
        <taxon>Pelagicoccus</taxon>
    </lineage>
</organism>
<evidence type="ECO:0000313" key="7">
    <source>
        <dbReference type="Proteomes" id="UP000622317"/>
    </source>
</evidence>
<dbReference type="PROSITE" id="PS51257">
    <property type="entry name" value="PROKAR_LIPOPROTEIN"/>
    <property type="match status" value="1"/>
</dbReference>
<keyword evidence="4" id="KW-0732">Signal</keyword>
<dbReference type="GO" id="GO:0000272">
    <property type="term" value="P:polysaccharide catabolic process"/>
    <property type="evidence" value="ECO:0007669"/>
    <property type="project" value="InterPro"/>
</dbReference>
<keyword evidence="2 3" id="KW-0326">Glycosidase</keyword>
<sequence length="326" mass="36953">MKSQIKLLLLALLTMSAACQHTESPPPPTLSQLRVEGTQLVDASGQAVVLRGVSYGWHNWWPRFYNKESVQWLKDDWGVDVVRAAMGIHYDEPELTYNAEPEKAVEIISKVIDGAIESGVYVIIDFHSHHLELELAKTFFADMASKYGEYPNVIYEIYNEPIHDSWEEVKAYAEEVIAVIREIDPDNVILVGNPHWDQDLHIVADNQIEGVSNIMYTLHYYAATHGDYLRERGDYALSKGAPIFISESAGMEASGDGPMDYEAWQVWQDWAEERKISWITWSVSDKDETCSFLKPSASSKGGWREKDLQESAKATRAILRQKAGLE</sequence>
<dbReference type="Pfam" id="PF00150">
    <property type="entry name" value="Cellulase"/>
    <property type="match status" value="1"/>
</dbReference>
<dbReference type="GO" id="GO:0004553">
    <property type="term" value="F:hydrolase activity, hydrolyzing O-glycosyl compounds"/>
    <property type="evidence" value="ECO:0007669"/>
    <property type="project" value="InterPro"/>
</dbReference>
<dbReference type="SUPFAM" id="SSF51445">
    <property type="entry name" value="(Trans)glycosidases"/>
    <property type="match status" value="1"/>
</dbReference>
<dbReference type="PANTHER" id="PTHR34142:SF1">
    <property type="entry name" value="GLYCOSIDE HYDROLASE FAMILY 5 DOMAIN-CONTAINING PROTEIN"/>
    <property type="match status" value="1"/>
</dbReference>
<dbReference type="Proteomes" id="UP000622317">
    <property type="component" value="Unassembled WGS sequence"/>
</dbReference>
<feature type="domain" description="Glycoside hydrolase family 5" evidence="5">
    <location>
        <begin position="41"/>
        <end position="286"/>
    </location>
</feature>
<evidence type="ECO:0000256" key="1">
    <source>
        <dbReference type="ARBA" id="ARBA00022801"/>
    </source>
</evidence>
<evidence type="ECO:0000256" key="2">
    <source>
        <dbReference type="ARBA" id="ARBA00023295"/>
    </source>
</evidence>
<gene>
    <name evidence="6" type="ORF">IEN85_15435</name>
</gene>
<dbReference type="PROSITE" id="PS00659">
    <property type="entry name" value="GLYCOSYL_HYDROL_F5"/>
    <property type="match status" value="1"/>
</dbReference>
<dbReference type="RefSeq" id="WP_191617998.1">
    <property type="nucleotide sequence ID" value="NZ_JACYFG010000038.1"/>
</dbReference>
<feature type="chain" id="PRO_5037657272" evidence="4">
    <location>
        <begin position="22"/>
        <end position="326"/>
    </location>
</feature>
<dbReference type="EMBL" id="JACYFG010000038">
    <property type="protein sequence ID" value="MBD5780891.1"/>
    <property type="molecule type" value="Genomic_DNA"/>
</dbReference>
<dbReference type="InterPro" id="IPR001547">
    <property type="entry name" value="Glyco_hydro_5"/>
</dbReference>
<protein>
    <submittedName>
        <fullName evidence="6">Glycoside hydrolase family 5 protein</fullName>
    </submittedName>
</protein>
<keyword evidence="7" id="KW-1185">Reference proteome</keyword>
<comment type="similarity">
    <text evidence="3">Belongs to the glycosyl hydrolase 5 (cellulase A) family.</text>
</comment>
<comment type="caution">
    <text evidence="6">The sequence shown here is derived from an EMBL/GenBank/DDBJ whole genome shotgun (WGS) entry which is preliminary data.</text>
</comment>
<dbReference type="PANTHER" id="PTHR34142">
    <property type="entry name" value="ENDO-BETA-1,4-GLUCANASE A"/>
    <property type="match status" value="1"/>
</dbReference>
<dbReference type="AlphaFoldDB" id="A0A927FBT3"/>
<dbReference type="InterPro" id="IPR018087">
    <property type="entry name" value="Glyco_hydro_5_CS"/>
</dbReference>
<keyword evidence="1 3" id="KW-0378">Hydrolase</keyword>
<name>A0A927FBT3_9BACT</name>
<reference evidence="6" key="1">
    <citation type="submission" date="2020-09" db="EMBL/GenBank/DDBJ databases">
        <title>Pelagicoccus enzymogenes sp. nov. with an EPS production, isolated from marine sediment.</title>
        <authorList>
            <person name="Feng X."/>
        </authorList>
    </citation>
    <scope>NUCLEOTIDE SEQUENCE</scope>
    <source>
        <strain evidence="6">NFK12</strain>
    </source>
</reference>
<evidence type="ECO:0000256" key="3">
    <source>
        <dbReference type="RuleBase" id="RU361153"/>
    </source>
</evidence>
<evidence type="ECO:0000313" key="6">
    <source>
        <dbReference type="EMBL" id="MBD5780891.1"/>
    </source>
</evidence>
<evidence type="ECO:0000259" key="5">
    <source>
        <dbReference type="Pfam" id="PF00150"/>
    </source>
</evidence>
<evidence type="ECO:0000256" key="4">
    <source>
        <dbReference type="SAM" id="SignalP"/>
    </source>
</evidence>
<feature type="signal peptide" evidence="4">
    <location>
        <begin position="1"/>
        <end position="21"/>
    </location>
</feature>
<accession>A0A927FBT3</accession>
<dbReference type="Gene3D" id="3.20.20.80">
    <property type="entry name" value="Glycosidases"/>
    <property type="match status" value="1"/>
</dbReference>
<dbReference type="InterPro" id="IPR017853">
    <property type="entry name" value="GH"/>
</dbReference>
<proteinExistence type="inferred from homology"/>